<dbReference type="InterPro" id="IPR029058">
    <property type="entry name" value="AB_hydrolase_fold"/>
</dbReference>
<dbReference type="Gene3D" id="3.40.50.1820">
    <property type="entry name" value="alpha/beta hydrolase"/>
    <property type="match status" value="1"/>
</dbReference>
<sequence>MQRKRKQNSENSSTKHRNGATNHAQNPKLDAGGDKIAQNESENGLNSSEQNALDSEVSCSTGTRGLVKSFCGVSCIGVLKVVILVIIVPPFLNYASLQRESASLRPHGELHDGPRRNKLFMNCSGKGLPVVMMDTPGGYSSDVWLLVQADVAKFTKVCVYDRAGLGFSERATPRFHDNQHENMSSDVPDLKYEQLRPTTENMAADIHHLLKNISKSTNDVLLVGGGLGAINARFYASFYENIFGIVLINPFHENMFADKDWEMFWYERFLPSLQMQQISAALGITRLGIITGLYKSSLLEEGHFDSEVLIRLKYLSCNLQHLSAGIMERYYMNESLAQLKILQKLKPFPKNISVSLISSKNFSDSLPQSLNQFWFKNQELFVRELFPKGSQMIVDSDFNAVYFRNVEIIVKAIKKLVNKFRKSVKQSANI</sequence>
<evidence type="ECO:0000313" key="3">
    <source>
        <dbReference type="EMBL" id="CAB4003700.1"/>
    </source>
</evidence>
<dbReference type="AlphaFoldDB" id="A0A6S7HKI8"/>
<keyword evidence="2" id="KW-1133">Transmembrane helix</keyword>
<feature type="transmembrane region" description="Helical" evidence="2">
    <location>
        <begin position="70"/>
        <end position="92"/>
    </location>
</feature>
<protein>
    <submittedName>
        <fullName evidence="3">Uncharacterized protein</fullName>
    </submittedName>
</protein>
<comment type="caution">
    <text evidence="3">The sequence shown here is derived from an EMBL/GenBank/DDBJ whole genome shotgun (WGS) entry which is preliminary data.</text>
</comment>
<evidence type="ECO:0000313" key="4">
    <source>
        <dbReference type="Proteomes" id="UP001152795"/>
    </source>
</evidence>
<evidence type="ECO:0000256" key="2">
    <source>
        <dbReference type="SAM" id="Phobius"/>
    </source>
</evidence>
<feature type="compositionally biased region" description="Polar residues" evidence="1">
    <location>
        <begin position="38"/>
        <end position="51"/>
    </location>
</feature>
<keyword evidence="2" id="KW-0812">Transmembrane</keyword>
<dbReference type="Proteomes" id="UP001152795">
    <property type="component" value="Unassembled WGS sequence"/>
</dbReference>
<dbReference type="EMBL" id="CACRXK020004700">
    <property type="protein sequence ID" value="CAB4003700.1"/>
    <property type="molecule type" value="Genomic_DNA"/>
</dbReference>
<reference evidence="3" key="1">
    <citation type="submission" date="2020-04" db="EMBL/GenBank/DDBJ databases">
        <authorList>
            <person name="Alioto T."/>
            <person name="Alioto T."/>
            <person name="Gomez Garrido J."/>
        </authorList>
    </citation>
    <scope>NUCLEOTIDE SEQUENCE</scope>
    <source>
        <strain evidence="3">A484AB</strain>
    </source>
</reference>
<keyword evidence="2" id="KW-0472">Membrane</keyword>
<proteinExistence type="predicted"/>
<keyword evidence="4" id="KW-1185">Reference proteome</keyword>
<dbReference type="SUPFAM" id="SSF53474">
    <property type="entry name" value="alpha/beta-Hydrolases"/>
    <property type="match status" value="1"/>
</dbReference>
<accession>A0A6S7HKI8</accession>
<gene>
    <name evidence="3" type="ORF">PACLA_8A039388</name>
</gene>
<organism evidence="3 4">
    <name type="scientific">Paramuricea clavata</name>
    <name type="common">Red gorgonian</name>
    <name type="synonym">Violescent sea-whip</name>
    <dbReference type="NCBI Taxonomy" id="317549"/>
    <lineage>
        <taxon>Eukaryota</taxon>
        <taxon>Metazoa</taxon>
        <taxon>Cnidaria</taxon>
        <taxon>Anthozoa</taxon>
        <taxon>Octocorallia</taxon>
        <taxon>Malacalcyonacea</taxon>
        <taxon>Plexauridae</taxon>
        <taxon>Paramuricea</taxon>
    </lineage>
</organism>
<name>A0A6S7HKI8_PARCT</name>
<dbReference type="OrthoDB" id="294702at2759"/>
<feature type="region of interest" description="Disordered" evidence="1">
    <location>
        <begin position="1"/>
        <end position="51"/>
    </location>
</feature>
<evidence type="ECO:0000256" key="1">
    <source>
        <dbReference type="SAM" id="MobiDB-lite"/>
    </source>
</evidence>